<dbReference type="AlphaFoldDB" id="A0A6A4JJJ5"/>
<comment type="caution">
    <text evidence="1">The sequence shown here is derived from an EMBL/GenBank/DDBJ whole genome shotgun (WGS) entry which is preliminary data.</text>
</comment>
<gene>
    <name evidence="1" type="ORF">GE061_015491</name>
</gene>
<reference evidence="1" key="1">
    <citation type="journal article" date="2021" name="Mol. Ecol. Resour.">
        <title>Apolygus lucorum genome provides insights into omnivorousness and mesophyll feeding.</title>
        <authorList>
            <person name="Liu Y."/>
            <person name="Liu H."/>
            <person name="Wang H."/>
            <person name="Huang T."/>
            <person name="Liu B."/>
            <person name="Yang B."/>
            <person name="Yin L."/>
            <person name="Li B."/>
            <person name="Zhang Y."/>
            <person name="Zhang S."/>
            <person name="Jiang F."/>
            <person name="Zhang X."/>
            <person name="Ren Y."/>
            <person name="Wang B."/>
            <person name="Wang S."/>
            <person name="Lu Y."/>
            <person name="Wu K."/>
            <person name="Fan W."/>
            <person name="Wang G."/>
        </authorList>
    </citation>
    <scope>NUCLEOTIDE SEQUENCE</scope>
    <source>
        <strain evidence="1">12Hb</strain>
    </source>
</reference>
<proteinExistence type="predicted"/>
<name>A0A6A4JJJ5_APOLU</name>
<accession>A0A6A4JJJ5</accession>
<sequence>MKLALILTFTAVVVGFPAENQDSAGNGMSDLINSINKIQTRIKDMRGIAMGNSTEGLDVQIKDGINSMTKNVTYEDLIGKVQQASAKIKEMQALLSGTLKNLDKKYPRPSDTQQPEKV</sequence>
<protein>
    <submittedName>
        <fullName evidence="1">Uncharacterized protein</fullName>
    </submittedName>
</protein>
<dbReference type="OrthoDB" id="10521746at2759"/>
<keyword evidence="2" id="KW-1185">Reference proteome</keyword>
<organism evidence="1 2">
    <name type="scientific">Apolygus lucorum</name>
    <name type="common">Small green plant bug</name>
    <name type="synonym">Lygocoris lucorum</name>
    <dbReference type="NCBI Taxonomy" id="248454"/>
    <lineage>
        <taxon>Eukaryota</taxon>
        <taxon>Metazoa</taxon>
        <taxon>Ecdysozoa</taxon>
        <taxon>Arthropoda</taxon>
        <taxon>Hexapoda</taxon>
        <taxon>Insecta</taxon>
        <taxon>Pterygota</taxon>
        <taxon>Neoptera</taxon>
        <taxon>Paraneoptera</taxon>
        <taxon>Hemiptera</taxon>
        <taxon>Heteroptera</taxon>
        <taxon>Panheteroptera</taxon>
        <taxon>Cimicomorpha</taxon>
        <taxon>Miridae</taxon>
        <taxon>Mirini</taxon>
        <taxon>Apolygus</taxon>
    </lineage>
</organism>
<evidence type="ECO:0000313" key="1">
    <source>
        <dbReference type="EMBL" id="KAF6209742.1"/>
    </source>
</evidence>
<dbReference type="Proteomes" id="UP000466442">
    <property type="component" value="Unassembled WGS sequence"/>
</dbReference>
<dbReference type="EMBL" id="WIXP02000006">
    <property type="protein sequence ID" value="KAF6209742.1"/>
    <property type="molecule type" value="Genomic_DNA"/>
</dbReference>
<evidence type="ECO:0000313" key="2">
    <source>
        <dbReference type="Proteomes" id="UP000466442"/>
    </source>
</evidence>